<dbReference type="Proteomes" id="UP001500975">
    <property type="component" value="Unassembled WGS sequence"/>
</dbReference>
<gene>
    <name evidence="5" type="ORF">GCM10023165_08900</name>
</gene>
<evidence type="ECO:0000313" key="6">
    <source>
        <dbReference type="Proteomes" id="UP001500975"/>
    </source>
</evidence>
<dbReference type="CDD" id="cd17260">
    <property type="entry name" value="RMtype1_S_EcoEI-TRD1-CR1_like"/>
    <property type="match status" value="1"/>
</dbReference>
<keyword evidence="2" id="KW-0680">Restriction system</keyword>
<comment type="similarity">
    <text evidence="1">Belongs to the type-I restriction system S methylase family.</text>
</comment>
<evidence type="ECO:0000256" key="2">
    <source>
        <dbReference type="ARBA" id="ARBA00022747"/>
    </source>
</evidence>
<dbReference type="InterPro" id="IPR044946">
    <property type="entry name" value="Restrct_endonuc_typeI_TRD_sf"/>
</dbReference>
<sequence length="420" mass="46887">MKEPVRLARLGEVCEINPRLPRPHGLGDDTEVGFVPMAAVDEVSGTIRECRPRPFAEVRKGYTPFAENDVLFAKITPCMENGKVAIARDLPGGLGFGSTEFHVLRAGPQVLPEWVYYFLRRKRLRNQMRRFMTGTAGQQRVPVADLAAALIPVPDLAHQQRMVEMLSCTDSAVRLRRRSRALLDRYSPGLMLEMFGDPAGNPKGWPVFTLGELLEGIDSGKSPRCLDRPKTEDEWAVLRLSALRNGLYNESEHKTLPPGEAPDARWEVRAGDLLFVRKNAPEFVGTPAYVWHTRGRILMPDLIFRLRPRPEAGLNPLYLWALLRTPAVRQRLRVLASGTAASMPNISKERLRTLKVMLPPIHLQEAFARRMAGLQALSVQHDDALAVSKSTFEAMEAKVFDVHFVHGGGITAGRGEPETV</sequence>
<comment type="caution">
    <text evidence="5">The sequence shown here is derived from an EMBL/GenBank/DDBJ whole genome shotgun (WGS) entry which is preliminary data.</text>
</comment>
<protein>
    <recommendedName>
        <fullName evidence="4">Type I restriction modification DNA specificity domain-containing protein</fullName>
    </recommendedName>
</protein>
<dbReference type="EMBL" id="BAABGJ010000008">
    <property type="protein sequence ID" value="GAA4333632.1"/>
    <property type="molecule type" value="Genomic_DNA"/>
</dbReference>
<evidence type="ECO:0000313" key="5">
    <source>
        <dbReference type="EMBL" id="GAA4333632.1"/>
    </source>
</evidence>
<keyword evidence="6" id="KW-1185">Reference proteome</keyword>
<dbReference type="InterPro" id="IPR052021">
    <property type="entry name" value="Type-I_RS_S_subunit"/>
</dbReference>
<name>A0ABP8H2X3_9BURK</name>
<evidence type="ECO:0000256" key="1">
    <source>
        <dbReference type="ARBA" id="ARBA00010923"/>
    </source>
</evidence>
<dbReference type="PANTHER" id="PTHR30408">
    <property type="entry name" value="TYPE-1 RESTRICTION ENZYME ECOKI SPECIFICITY PROTEIN"/>
    <property type="match status" value="1"/>
</dbReference>
<dbReference type="Gene3D" id="3.90.220.20">
    <property type="entry name" value="DNA methylase specificity domains"/>
    <property type="match status" value="2"/>
</dbReference>
<feature type="domain" description="Type I restriction modification DNA specificity" evidence="4">
    <location>
        <begin position="8"/>
        <end position="178"/>
    </location>
</feature>
<proteinExistence type="inferred from homology"/>
<reference evidence="6" key="1">
    <citation type="journal article" date="2019" name="Int. J. Syst. Evol. Microbiol.">
        <title>The Global Catalogue of Microorganisms (GCM) 10K type strain sequencing project: providing services to taxonomists for standard genome sequencing and annotation.</title>
        <authorList>
            <consortium name="The Broad Institute Genomics Platform"/>
            <consortium name="The Broad Institute Genome Sequencing Center for Infectious Disease"/>
            <person name="Wu L."/>
            <person name="Ma J."/>
        </authorList>
    </citation>
    <scope>NUCLEOTIDE SEQUENCE [LARGE SCALE GENOMIC DNA]</scope>
    <source>
        <strain evidence="6">JCM 17804</strain>
    </source>
</reference>
<organism evidence="5 6">
    <name type="scientific">Variovorax defluvii</name>
    <dbReference type="NCBI Taxonomy" id="913761"/>
    <lineage>
        <taxon>Bacteria</taxon>
        <taxon>Pseudomonadati</taxon>
        <taxon>Pseudomonadota</taxon>
        <taxon>Betaproteobacteria</taxon>
        <taxon>Burkholderiales</taxon>
        <taxon>Comamonadaceae</taxon>
        <taxon>Variovorax</taxon>
    </lineage>
</organism>
<dbReference type="PANTHER" id="PTHR30408:SF12">
    <property type="entry name" value="TYPE I RESTRICTION ENZYME MJAVIII SPECIFICITY SUBUNIT"/>
    <property type="match status" value="1"/>
</dbReference>
<dbReference type="SUPFAM" id="SSF116734">
    <property type="entry name" value="DNA methylase specificity domain"/>
    <property type="match status" value="2"/>
</dbReference>
<dbReference type="Pfam" id="PF01420">
    <property type="entry name" value="Methylase_S"/>
    <property type="match status" value="1"/>
</dbReference>
<dbReference type="RefSeq" id="WP_345536155.1">
    <property type="nucleotide sequence ID" value="NZ_BAABGJ010000008.1"/>
</dbReference>
<evidence type="ECO:0000256" key="3">
    <source>
        <dbReference type="ARBA" id="ARBA00023125"/>
    </source>
</evidence>
<accession>A0ABP8H2X3</accession>
<evidence type="ECO:0000259" key="4">
    <source>
        <dbReference type="Pfam" id="PF01420"/>
    </source>
</evidence>
<dbReference type="InterPro" id="IPR000055">
    <property type="entry name" value="Restrct_endonuc_typeI_TRD"/>
</dbReference>
<keyword evidence="3" id="KW-0238">DNA-binding</keyword>